<sequence length="129" mass="14980">MSYRTDRVRIVTLVKRKPGMTREEFHKYWAGTHRELFTSLEITKKNLLKYEQAHTSDAALKQMAEAFGVPIMESEWDGIGVCEAESYDKILEIFHSEEFQKIAEPDADNFMDRPRCQLLPLGVITVIDK</sequence>
<proteinExistence type="inferred from homology"/>
<dbReference type="EMBL" id="JAWWNJ010000023">
    <property type="protein sequence ID" value="KAK7033248.1"/>
    <property type="molecule type" value="Genomic_DNA"/>
</dbReference>
<keyword evidence="4" id="KW-1185">Reference proteome</keyword>
<name>A0AAW0C532_9AGAR</name>
<dbReference type="AlphaFoldDB" id="A0AAW0C532"/>
<dbReference type="Pfam" id="PF07110">
    <property type="entry name" value="EthD"/>
    <property type="match status" value="1"/>
</dbReference>
<comment type="similarity">
    <text evidence="1">Belongs to the tpcK family.</text>
</comment>
<dbReference type="InterPro" id="IPR011008">
    <property type="entry name" value="Dimeric_a/b-barrel"/>
</dbReference>
<gene>
    <name evidence="3" type="ORF">R3P38DRAFT_3186788</name>
</gene>
<dbReference type="Gene3D" id="3.30.70.100">
    <property type="match status" value="1"/>
</dbReference>
<dbReference type="GO" id="GO:0016491">
    <property type="term" value="F:oxidoreductase activity"/>
    <property type="evidence" value="ECO:0007669"/>
    <property type="project" value="InterPro"/>
</dbReference>
<dbReference type="InterPro" id="IPR009799">
    <property type="entry name" value="EthD_dom"/>
</dbReference>
<evidence type="ECO:0000256" key="1">
    <source>
        <dbReference type="ARBA" id="ARBA00005986"/>
    </source>
</evidence>
<dbReference type="Proteomes" id="UP001362999">
    <property type="component" value="Unassembled WGS sequence"/>
</dbReference>
<comment type="caution">
    <text evidence="3">The sequence shown here is derived from an EMBL/GenBank/DDBJ whole genome shotgun (WGS) entry which is preliminary data.</text>
</comment>
<protein>
    <recommendedName>
        <fullName evidence="2">EthD domain-containing protein</fullName>
    </recommendedName>
</protein>
<evidence type="ECO:0000313" key="4">
    <source>
        <dbReference type="Proteomes" id="UP001362999"/>
    </source>
</evidence>
<evidence type="ECO:0000259" key="2">
    <source>
        <dbReference type="Pfam" id="PF07110"/>
    </source>
</evidence>
<reference evidence="3 4" key="1">
    <citation type="journal article" date="2024" name="J Genomics">
        <title>Draft genome sequencing and assembly of Favolaschia claudopus CIRM-BRFM 2984 isolated from oak limbs.</title>
        <authorList>
            <person name="Navarro D."/>
            <person name="Drula E."/>
            <person name="Chaduli D."/>
            <person name="Cazenave R."/>
            <person name="Ahrendt S."/>
            <person name="Wang J."/>
            <person name="Lipzen A."/>
            <person name="Daum C."/>
            <person name="Barry K."/>
            <person name="Grigoriev I.V."/>
            <person name="Favel A."/>
            <person name="Rosso M.N."/>
            <person name="Martin F."/>
        </authorList>
    </citation>
    <scope>NUCLEOTIDE SEQUENCE [LARGE SCALE GENOMIC DNA]</scope>
    <source>
        <strain evidence="3 4">CIRM-BRFM 2984</strain>
    </source>
</reference>
<organism evidence="3 4">
    <name type="scientific">Favolaschia claudopus</name>
    <dbReference type="NCBI Taxonomy" id="2862362"/>
    <lineage>
        <taxon>Eukaryota</taxon>
        <taxon>Fungi</taxon>
        <taxon>Dikarya</taxon>
        <taxon>Basidiomycota</taxon>
        <taxon>Agaricomycotina</taxon>
        <taxon>Agaricomycetes</taxon>
        <taxon>Agaricomycetidae</taxon>
        <taxon>Agaricales</taxon>
        <taxon>Marasmiineae</taxon>
        <taxon>Mycenaceae</taxon>
        <taxon>Favolaschia</taxon>
    </lineage>
</organism>
<accession>A0AAW0C532</accession>
<feature type="domain" description="EthD" evidence="2">
    <location>
        <begin position="17"/>
        <end position="113"/>
    </location>
</feature>
<dbReference type="SUPFAM" id="SSF54909">
    <property type="entry name" value="Dimeric alpha+beta barrel"/>
    <property type="match status" value="1"/>
</dbReference>
<evidence type="ECO:0000313" key="3">
    <source>
        <dbReference type="EMBL" id="KAK7033248.1"/>
    </source>
</evidence>